<dbReference type="STRING" id="1051890.A0A3N4LUK1"/>
<dbReference type="Proteomes" id="UP000267821">
    <property type="component" value="Unassembled WGS sequence"/>
</dbReference>
<dbReference type="Gene3D" id="2.30.180.10">
    <property type="entry name" value="FAS1 domain"/>
    <property type="match status" value="1"/>
</dbReference>
<keyword evidence="2" id="KW-0472">Membrane</keyword>
<protein>
    <recommendedName>
        <fullName evidence="4">FAS1 domain-containing protein</fullName>
    </recommendedName>
</protein>
<sequence length="375" mass="40614">MKLLQILWFSTFFIFPVFSQDLQARLNELGLYGFAQSMAGDSPELLALIGRRNDITVWAPGNDVLARLSGVKKRSHFSRNSAQVDHSPEPPTNLLPSKRQLRPDLGYPDTNFQTIFTFLTDPAFVNLGPNQPARFTKNYGVALDGGATTAPSVEIVTGLGNTQFTVRGPFKFANGVIYEVNDFFTMPETFSATMRNISLAQNFYNTVVSAGQLPVFEETPAITVFAPIDISFATRECDPTAFVLTGPTTLYYSPTLIPGTTIVTRSGDVINITVAPNGGKLVNGRRLVRPNIPMKNGVIHFIDGPLFGSGIGGCRGNYTRPPVNTTSQPTGHPVNITSQSTGPPLAQMGGATRQDYAAGALVLAFVASFLAFYYI</sequence>
<keyword evidence="2" id="KW-1133">Transmembrane helix</keyword>
<keyword evidence="2" id="KW-0812">Transmembrane</keyword>
<dbReference type="InterPro" id="IPR036378">
    <property type="entry name" value="FAS1_dom_sf"/>
</dbReference>
<name>A0A3N4LUK1_9PEZI</name>
<dbReference type="EMBL" id="ML121534">
    <property type="protein sequence ID" value="RPB26593.1"/>
    <property type="molecule type" value="Genomic_DNA"/>
</dbReference>
<feature type="region of interest" description="Disordered" evidence="1">
    <location>
        <begin position="78"/>
        <end position="99"/>
    </location>
</feature>
<proteinExistence type="predicted"/>
<dbReference type="SUPFAM" id="SSF82153">
    <property type="entry name" value="FAS1 domain"/>
    <property type="match status" value="1"/>
</dbReference>
<evidence type="ECO:0000313" key="6">
    <source>
        <dbReference type="Proteomes" id="UP000267821"/>
    </source>
</evidence>
<feature type="chain" id="PRO_5018246421" description="FAS1 domain-containing protein" evidence="3">
    <location>
        <begin position="20"/>
        <end position="375"/>
    </location>
</feature>
<evidence type="ECO:0000256" key="3">
    <source>
        <dbReference type="SAM" id="SignalP"/>
    </source>
</evidence>
<dbReference type="SMART" id="SM00554">
    <property type="entry name" value="FAS1"/>
    <property type="match status" value="1"/>
</dbReference>
<accession>A0A3N4LUK1</accession>
<feature type="transmembrane region" description="Helical" evidence="2">
    <location>
        <begin position="356"/>
        <end position="374"/>
    </location>
</feature>
<evidence type="ECO:0000313" key="5">
    <source>
        <dbReference type="EMBL" id="RPB26593.1"/>
    </source>
</evidence>
<organism evidence="5 6">
    <name type="scientific">Terfezia boudieri ATCC MYA-4762</name>
    <dbReference type="NCBI Taxonomy" id="1051890"/>
    <lineage>
        <taxon>Eukaryota</taxon>
        <taxon>Fungi</taxon>
        <taxon>Dikarya</taxon>
        <taxon>Ascomycota</taxon>
        <taxon>Pezizomycotina</taxon>
        <taxon>Pezizomycetes</taxon>
        <taxon>Pezizales</taxon>
        <taxon>Pezizaceae</taxon>
        <taxon>Terfezia</taxon>
    </lineage>
</organism>
<gene>
    <name evidence="5" type="ORF">L211DRAFT_866459</name>
</gene>
<dbReference type="AlphaFoldDB" id="A0A3N4LUK1"/>
<dbReference type="OrthoDB" id="286301at2759"/>
<keyword evidence="3" id="KW-0732">Signal</keyword>
<keyword evidence="6" id="KW-1185">Reference proteome</keyword>
<evidence type="ECO:0000256" key="2">
    <source>
        <dbReference type="SAM" id="Phobius"/>
    </source>
</evidence>
<evidence type="ECO:0000259" key="4">
    <source>
        <dbReference type="PROSITE" id="PS50213"/>
    </source>
</evidence>
<dbReference type="InParanoid" id="A0A3N4LUK1"/>
<evidence type="ECO:0000256" key="1">
    <source>
        <dbReference type="SAM" id="MobiDB-lite"/>
    </source>
</evidence>
<feature type="domain" description="FAS1" evidence="4">
    <location>
        <begin position="187"/>
        <end position="306"/>
    </location>
</feature>
<feature type="signal peptide" evidence="3">
    <location>
        <begin position="1"/>
        <end position="19"/>
    </location>
</feature>
<dbReference type="PROSITE" id="PS50213">
    <property type="entry name" value="FAS1"/>
    <property type="match status" value="1"/>
</dbReference>
<dbReference type="InterPro" id="IPR000782">
    <property type="entry name" value="FAS1_domain"/>
</dbReference>
<reference evidence="5 6" key="1">
    <citation type="journal article" date="2018" name="Nat. Ecol. Evol.">
        <title>Pezizomycetes genomes reveal the molecular basis of ectomycorrhizal truffle lifestyle.</title>
        <authorList>
            <person name="Murat C."/>
            <person name="Payen T."/>
            <person name="Noel B."/>
            <person name="Kuo A."/>
            <person name="Morin E."/>
            <person name="Chen J."/>
            <person name="Kohler A."/>
            <person name="Krizsan K."/>
            <person name="Balestrini R."/>
            <person name="Da Silva C."/>
            <person name="Montanini B."/>
            <person name="Hainaut M."/>
            <person name="Levati E."/>
            <person name="Barry K.W."/>
            <person name="Belfiori B."/>
            <person name="Cichocki N."/>
            <person name="Clum A."/>
            <person name="Dockter R.B."/>
            <person name="Fauchery L."/>
            <person name="Guy J."/>
            <person name="Iotti M."/>
            <person name="Le Tacon F."/>
            <person name="Lindquist E.A."/>
            <person name="Lipzen A."/>
            <person name="Malagnac F."/>
            <person name="Mello A."/>
            <person name="Molinier V."/>
            <person name="Miyauchi S."/>
            <person name="Poulain J."/>
            <person name="Riccioni C."/>
            <person name="Rubini A."/>
            <person name="Sitrit Y."/>
            <person name="Splivallo R."/>
            <person name="Traeger S."/>
            <person name="Wang M."/>
            <person name="Zifcakova L."/>
            <person name="Wipf D."/>
            <person name="Zambonelli A."/>
            <person name="Paolocci F."/>
            <person name="Nowrousian M."/>
            <person name="Ottonello S."/>
            <person name="Baldrian P."/>
            <person name="Spatafora J.W."/>
            <person name="Henrissat B."/>
            <person name="Nagy L.G."/>
            <person name="Aury J.M."/>
            <person name="Wincker P."/>
            <person name="Grigoriev I.V."/>
            <person name="Bonfante P."/>
            <person name="Martin F.M."/>
        </authorList>
    </citation>
    <scope>NUCLEOTIDE SEQUENCE [LARGE SCALE GENOMIC DNA]</scope>
    <source>
        <strain evidence="5 6">ATCC MYA-4762</strain>
    </source>
</reference>